<evidence type="ECO:0000256" key="5">
    <source>
        <dbReference type="PIRNR" id="PIRNR001369"/>
    </source>
</evidence>
<dbReference type="InterPro" id="IPR002020">
    <property type="entry name" value="Citrate_synthase"/>
</dbReference>
<dbReference type="RefSeq" id="WP_096367135.1">
    <property type="nucleotide sequence ID" value="NZ_AP018052.1"/>
</dbReference>
<dbReference type="Proteomes" id="UP000218765">
    <property type="component" value="Chromosome"/>
</dbReference>
<feature type="active site" evidence="6">
    <location>
        <position position="266"/>
    </location>
</feature>
<evidence type="ECO:0000256" key="2">
    <source>
        <dbReference type="ARBA" id="ARBA00010566"/>
    </source>
</evidence>
<dbReference type="GO" id="GO:0036440">
    <property type="term" value="F:citrate synthase activity"/>
    <property type="evidence" value="ECO:0007669"/>
    <property type="project" value="UniProtKB-EC"/>
</dbReference>
<dbReference type="KEGG" id="ttc:FOKN1_2755"/>
<dbReference type="PANTHER" id="PTHR11739:SF4">
    <property type="entry name" value="CITRATE SYNTHASE, PEROXISOMAL"/>
    <property type="match status" value="1"/>
</dbReference>
<dbReference type="GO" id="GO:0005829">
    <property type="term" value="C:cytosol"/>
    <property type="evidence" value="ECO:0007669"/>
    <property type="project" value="TreeGrafter"/>
</dbReference>
<evidence type="ECO:0000256" key="6">
    <source>
        <dbReference type="PIRSR" id="PIRSR001369-1"/>
    </source>
</evidence>
<dbReference type="Gene3D" id="1.10.580.10">
    <property type="entry name" value="Citrate Synthase, domain 1"/>
    <property type="match status" value="1"/>
</dbReference>
<dbReference type="PIRSF" id="PIRSF001369">
    <property type="entry name" value="Citrate_synth"/>
    <property type="match status" value="1"/>
</dbReference>
<comment type="similarity">
    <text evidence="2 5">Belongs to the citrate synthase family.</text>
</comment>
<dbReference type="OrthoDB" id="9800864at2"/>
<proteinExistence type="inferred from homology"/>
<sequence length="385" mass="43076">MSEYLPGLEGVPATKSNISDLDGSRGILTYRGYEIGELARYSNFEETALLLLDGRLPTAVELEEFDRRLRNNRPVRYNIREIMKYLPATGHPMEMLQSAVAALAMFYSGEECLSGADMCEDTDYIHNMSVKILTRMATLVAMWEHLRNGYDPIPPRKDLGYAENLLYMFTGEEPDPLLARILDASLILHAEHTINASTFAALVAGSTLTNPYLVVAAAIGTLAGPLHGGANQRVLEMLQEIGRPENARPWLEAQLAEKRKIWGMGHREYKVKDPRATILQNMMLELMKERGGQISPLFETAVALEEAAAERLGPKGVYPNVDYYSGILYSEMGIPGDQFTSIFAVARCAGWLAHWREQLKDNRIFRPTQVYTGEAVRAYVAIEAR</sequence>
<dbReference type="Pfam" id="PF00285">
    <property type="entry name" value="Citrate_synt"/>
    <property type="match status" value="1"/>
</dbReference>
<keyword evidence="3 5" id="KW-0808">Transferase</keyword>
<reference evidence="7 8" key="1">
    <citation type="submission" date="2017-05" db="EMBL/GenBank/DDBJ databases">
        <title>Thiocyanate degradation by Thiohalobacter thiocyanaticus FOKN1.</title>
        <authorList>
            <person name="Oshiki M."/>
            <person name="Fukushima T."/>
            <person name="Kawano S."/>
            <person name="Nakagawa J."/>
        </authorList>
    </citation>
    <scope>NUCLEOTIDE SEQUENCE [LARGE SCALE GENOMIC DNA]</scope>
    <source>
        <strain evidence="7 8">FOKN1</strain>
    </source>
</reference>
<dbReference type="InterPro" id="IPR016143">
    <property type="entry name" value="Citrate_synth-like_sm_a-sub"/>
</dbReference>
<dbReference type="GO" id="GO:0006099">
    <property type="term" value="P:tricarboxylic acid cycle"/>
    <property type="evidence" value="ECO:0007669"/>
    <property type="project" value="UniProtKB-UniPathway"/>
</dbReference>
<gene>
    <name evidence="7" type="ORF">FOKN1_2755</name>
</gene>
<feature type="active site" evidence="6">
    <location>
        <position position="322"/>
    </location>
</feature>
<dbReference type="InterPro" id="IPR016142">
    <property type="entry name" value="Citrate_synth-like_lrg_a-sub"/>
</dbReference>
<dbReference type="SUPFAM" id="SSF48256">
    <property type="entry name" value="Citrate synthase"/>
    <property type="match status" value="1"/>
</dbReference>
<organism evidence="7 8">
    <name type="scientific">Thiohalobacter thiocyanaticus</name>
    <dbReference type="NCBI Taxonomy" id="585455"/>
    <lineage>
        <taxon>Bacteria</taxon>
        <taxon>Pseudomonadati</taxon>
        <taxon>Pseudomonadota</taxon>
        <taxon>Gammaproteobacteria</taxon>
        <taxon>Thiohalobacterales</taxon>
        <taxon>Thiohalobacteraceae</taxon>
        <taxon>Thiohalobacter</taxon>
    </lineage>
</organism>
<dbReference type="PANTHER" id="PTHR11739">
    <property type="entry name" value="CITRATE SYNTHASE"/>
    <property type="match status" value="1"/>
</dbReference>
<dbReference type="GO" id="GO:0005975">
    <property type="term" value="P:carbohydrate metabolic process"/>
    <property type="evidence" value="ECO:0007669"/>
    <property type="project" value="TreeGrafter"/>
</dbReference>
<dbReference type="InterPro" id="IPR036969">
    <property type="entry name" value="Citrate_synthase_sf"/>
</dbReference>
<protein>
    <recommendedName>
        <fullName evidence="5">Citrate synthase</fullName>
    </recommendedName>
</protein>
<evidence type="ECO:0000256" key="4">
    <source>
        <dbReference type="ARBA" id="ARBA00049288"/>
    </source>
</evidence>
<keyword evidence="8" id="KW-1185">Reference proteome</keyword>
<dbReference type="InterPro" id="IPR024176">
    <property type="entry name" value="Citrate_synthase_bac-typ"/>
</dbReference>
<evidence type="ECO:0000313" key="8">
    <source>
        <dbReference type="Proteomes" id="UP000218765"/>
    </source>
</evidence>
<evidence type="ECO:0000256" key="1">
    <source>
        <dbReference type="ARBA" id="ARBA00004751"/>
    </source>
</evidence>
<dbReference type="EMBL" id="AP018052">
    <property type="protein sequence ID" value="BAZ95115.1"/>
    <property type="molecule type" value="Genomic_DNA"/>
</dbReference>
<comment type="pathway">
    <text evidence="1">Carbohydrate metabolism; tricarboxylic acid cycle; isocitrate from oxaloacetate: step 1/2.</text>
</comment>
<dbReference type="AlphaFoldDB" id="A0A1Z4VUH9"/>
<dbReference type="NCBIfam" id="NF010639">
    <property type="entry name" value="PRK14036.1"/>
    <property type="match status" value="1"/>
</dbReference>
<evidence type="ECO:0000256" key="3">
    <source>
        <dbReference type="ARBA" id="ARBA00022679"/>
    </source>
</evidence>
<dbReference type="PRINTS" id="PR00143">
    <property type="entry name" value="CITRTSNTHASE"/>
</dbReference>
<name>A0A1Z4VUH9_9GAMM</name>
<dbReference type="Gene3D" id="1.10.230.10">
    <property type="entry name" value="Cytochrome P450-Terp, domain 2"/>
    <property type="match status" value="1"/>
</dbReference>
<dbReference type="UniPathway" id="UPA00223">
    <property type="reaction ID" value="UER00717"/>
</dbReference>
<evidence type="ECO:0000313" key="7">
    <source>
        <dbReference type="EMBL" id="BAZ95115.1"/>
    </source>
</evidence>
<accession>A0A1Z4VUH9</accession>
<comment type="catalytic activity">
    <reaction evidence="4">
        <text>oxaloacetate + acetyl-CoA + H2O = citrate + CoA + H(+)</text>
        <dbReference type="Rhea" id="RHEA:16845"/>
        <dbReference type="ChEBI" id="CHEBI:15377"/>
        <dbReference type="ChEBI" id="CHEBI:15378"/>
        <dbReference type="ChEBI" id="CHEBI:16452"/>
        <dbReference type="ChEBI" id="CHEBI:16947"/>
        <dbReference type="ChEBI" id="CHEBI:57287"/>
        <dbReference type="ChEBI" id="CHEBI:57288"/>
        <dbReference type="EC" id="2.3.3.16"/>
    </reaction>
</comment>